<evidence type="ECO:0000256" key="3">
    <source>
        <dbReference type="PIRSR" id="PIRSR607754-3"/>
    </source>
</evidence>
<dbReference type="Gene3D" id="3.90.550.10">
    <property type="entry name" value="Spore Coat Polysaccharide Biosynthesis Protein SpsA, Chain A"/>
    <property type="match status" value="1"/>
</dbReference>
<dbReference type="GO" id="GO:0009312">
    <property type="term" value="P:oligosaccharide biosynthetic process"/>
    <property type="evidence" value="ECO:0007669"/>
    <property type="project" value="InterPro"/>
</dbReference>
<evidence type="ECO:0000256" key="1">
    <source>
        <dbReference type="PIRSR" id="PIRSR607754-1"/>
    </source>
</evidence>
<dbReference type="OrthoDB" id="6019616at2759"/>
<comment type="caution">
    <text evidence="4">The sequence shown here is derived from an EMBL/GenBank/DDBJ whole genome shotgun (WGS) entry which is preliminary data.</text>
</comment>
<dbReference type="Pfam" id="PF05060">
    <property type="entry name" value="MGAT2"/>
    <property type="match status" value="1"/>
</dbReference>
<dbReference type="PANTHER" id="PTHR12871:SF3">
    <property type="entry name" value="ALPHA-1,6-MANNOSYL-GLYCOPROTEIN 2-BETA-N-ACETYLGLUCOSAMINYLTRANSFERASE"/>
    <property type="match status" value="1"/>
</dbReference>
<proteinExistence type="predicted"/>
<dbReference type="Proteomes" id="UP000289886">
    <property type="component" value="Unassembled WGS sequence"/>
</dbReference>
<feature type="disulfide bond" evidence="3">
    <location>
        <begin position="174"/>
        <end position="188"/>
    </location>
</feature>
<dbReference type="GO" id="GO:0046872">
    <property type="term" value="F:metal ion binding"/>
    <property type="evidence" value="ECO:0007669"/>
    <property type="project" value="UniProtKB-KW"/>
</dbReference>
<name>A0A662YN61_ACIRT</name>
<dbReference type="PANTHER" id="PTHR12871">
    <property type="entry name" value="BETA-1,2-N-ACETYLGLUCOSAMINYLTRANSFERASE II"/>
    <property type="match status" value="1"/>
</dbReference>
<feature type="binding site" evidence="1">
    <location>
        <begin position="207"/>
        <end position="211"/>
    </location>
    <ligand>
        <name>substrate</name>
    </ligand>
</feature>
<organism evidence="4 5">
    <name type="scientific">Acipenser ruthenus</name>
    <name type="common">Sterlet sturgeon</name>
    <dbReference type="NCBI Taxonomy" id="7906"/>
    <lineage>
        <taxon>Eukaryota</taxon>
        <taxon>Metazoa</taxon>
        <taxon>Chordata</taxon>
        <taxon>Craniata</taxon>
        <taxon>Vertebrata</taxon>
        <taxon>Euteleostomi</taxon>
        <taxon>Actinopterygii</taxon>
        <taxon>Chondrostei</taxon>
        <taxon>Acipenseriformes</taxon>
        <taxon>Acipenseridae</taxon>
        <taxon>Acipenser</taxon>
    </lineage>
</organism>
<feature type="binding site" evidence="2">
    <location>
        <position position="352"/>
    </location>
    <ligand>
        <name>Mn(2+)</name>
        <dbReference type="ChEBI" id="CHEBI:29035"/>
    </ligand>
</feature>
<feature type="disulfide bond" evidence="3">
    <location>
        <begin position="317"/>
        <end position="417"/>
    </location>
</feature>
<reference evidence="4 5" key="1">
    <citation type="submission" date="2019-01" db="EMBL/GenBank/DDBJ databases">
        <title>Draft Genome and Complete Hox-Cluster Characterization of the Sterlet Sturgeon (Acipenser ruthenus).</title>
        <authorList>
            <person name="Wei Q."/>
        </authorList>
    </citation>
    <scope>NUCLEOTIDE SEQUENCE [LARGE SCALE GENOMIC DNA]</scope>
    <source>
        <strain evidence="4">WHYD16114868_AA</strain>
        <tissue evidence="4">Blood</tissue>
    </source>
</reference>
<feature type="disulfide bond" evidence="3">
    <location>
        <begin position="261"/>
        <end position="264"/>
    </location>
</feature>
<feature type="disulfide bond" evidence="3">
    <location>
        <begin position="312"/>
        <end position="335"/>
    </location>
</feature>
<dbReference type="UniPathway" id="UPA00378"/>
<keyword evidence="4" id="KW-0328">Glycosyltransferase</keyword>
<keyword evidence="3" id="KW-1015">Disulfide bond</keyword>
<dbReference type="GO" id="GO:0005795">
    <property type="term" value="C:Golgi stack"/>
    <property type="evidence" value="ECO:0007669"/>
    <property type="project" value="InterPro"/>
</dbReference>
<keyword evidence="5" id="KW-1185">Reference proteome</keyword>
<keyword evidence="2" id="KW-0464">Manganese</keyword>
<dbReference type="InterPro" id="IPR007754">
    <property type="entry name" value="GlcNAc_II"/>
</dbReference>
<dbReference type="SUPFAM" id="SSF53448">
    <property type="entry name" value="Nucleotide-diphospho-sugar transferases"/>
    <property type="match status" value="1"/>
</dbReference>
<protein>
    <submittedName>
        <fullName evidence="4">Alpha-1,6-mannosyl-glycoprotein 2-beta-N-acetylglucosaminyltransferase</fullName>
    </submittedName>
</protein>
<sequence length="424" mass="48602">MRFKIRKKNALALTVAVFVAVVFVYTMFKSSSLPQDKPKQGTAGSSEKLETLSIAQNHSPNRFLYGSVFEMKKSVYENNFRQFIMNAEMFQSDPELVIVVQVHNRPAYLRLLVESLRETAEIHSTLLIFSHDYFSKEVGEIVQGITFCRVLQIYFPYSLQLYPNEFPGQDPSDCPRDISKDEAKKKGCLNADYPDSYGHYREAAFTQAKHHWWWKLHFVWERVKALQGYSGYAVFIEDDNYLIPDFYSFFKRMAALKKSDCSDCDILALGNHDSPPLFQDLANKVETTGWVSTKHNIGMGLTKDVYYKIMGCASEFCTYDDYNWDWTLQHLSSQCLSKPLKVIAAQASRVLHTGDCGMHQKESCKPEAASQKVQTILQSVKSYLFPDDLVSRKLDSVKSSPHIRNGGWGDIRDHTLCKNYGKKL</sequence>
<dbReference type="EMBL" id="SCEB01000908">
    <property type="protein sequence ID" value="RXM97862.1"/>
    <property type="molecule type" value="Genomic_DNA"/>
</dbReference>
<evidence type="ECO:0000313" key="4">
    <source>
        <dbReference type="EMBL" id="RXM97862.1"/>
    </source>
</evidence>
<feature type="binding site" evidence="1">
    <location>
        <begin position="101"/>
        <end position="105"/>
    </location>
    <ligand>
        <name>substrate</name>
    </ligand>
</feature>
<dbReference type="AlphaFoldDB" id="A0A662YN61"/>
<dbReference type="GO" id="GO:0008455">
    <property type="term" value="F:alpha-1,6-mannosylglycoprotein 2-beta-N-acetylglucosaminyltransferase activity"/>
    <property type="evidence" value="ECO:0007669"/>
    <property type="project" value="InterPro"/>
</dbReference>
<keyword evidence="4" id="KW-0808">Transferase</keyword>
<evidence type="ECO:0000313" key="5">
    <source>
        <dbReference type="Proteomes" id="UP000289886"/>
    </source>
</evidence>
<comment type="cofactor">
    <cofactor evidence="2">
        <name>Mn(2+)</name>
        <dbReference type="ChEBI" id="CHEBI:29035"/>
    </cofactor>
</comment>
<feature type="binding site" evidence="1">
    <location>
        <position position="132"/>
    </location>
    <ligand>
        <name>substrate</name>
    </ligand>
</feature>
<feature type="binding site" evidence="2">
    <location>
        <position position="239"/>
    </location>
    <ligand>
        <name>Mn(2+)</name>
        <dbReference type="ChEBI" id="CHEBI:29035"/>
    </ligand>
</feature>
<dbReference type="GO" id="GO:0000139">
    <property type="term" value="C:Golgi membrane"/>
    <property type="evidence" value="ECO:0007669"/>
    <property type="project" value="TreeGrafter"/>
</dbReference>
<feature type="disulfide bond" evidence="3">
    <location>
        <begin position="356"/>
        <end position="364"/>
    </location>
</feature>
<accession>A0A662YN61</accession>
<gene>
    <name evidence="4" type="ORF">EOD39_13890</name>
</gene>
<dbReference type="InterPro" id="IPR029044">
    <property type="entry name" value="Nucleotide-diphossugar_trans"/>
</dbReference>
<keyword evidence="2" id="KW-0479">Metal-binding</keyword>
<evidence type="ECO:0000256" key="2">
    <source>
        <dbReference type="PIRSR" id="PIRSR607754-2"/>
    </source>
</evidence>
<dbReference type="GO" id="GO:0006487">
    <property type="term" value="P:protein N-linked glycosylation"/>
    <property type="evidence" value="ECO:0007669"/>
    <property type="project" value="TreeGrafter"/>
</dbReference>